<gene>
    <name evidence="1" type="ORF">METZ01_LOCUS87305</name>
</gene>
<dbReference type="EMBL" id="UINC01007653">
    <property type="protein sequence ID" value="SVA34451.1"/>
    <property type="molecule type" value="Genomic_DNA"/>
</dbReference>
<dbReference type="AlphaFoldDB" id="A0A381V3B8"/>
<name>A0A381V3B8_9ZZZZ</name>
<evidence type="ECO:0000313" key="1">
    <source>
        <dbReference type="EMBL" id="SVA34451.1"/>
    </source>
</evidence>
<sequence>MQFKSHDKAITFLGLFFLVSISLHSFAHVGDNIFDTKPQIACQSCKNKNSPSIETITLVFEEVISEPSAFIITQTFYLKLQKSFYSQAPPKI</sequence>
<accession>A0A381V3B8</accession>
<organism evidence="1">
    <name type="scientific">marine metagenome</name>
    <dbReference type="NCBI Taxonomy" id="408172"/>
    <lineage>
        <taxon>unclassified sequences</taxon>
        <taxon>metagenomes</taxon>
        <taxon>ecological metagenomes</taxon>
    </lineage>
</organism>
<reference evidence="1" key="1">
    <citation type="submission" date="2018-05" db="EMBL/GenBank/DDBJ databases">
        <authorList>
            <person name="Lanie J.A."/>
            <person name="Ng W.-L."/>
            <person name="Kazmierczak K.M."/>
            <person name="Andrzejewski T.M."/>
            <person name="Davidsen T.M."/>
            <person name="Wayne K.J."/>
            <person name="Tettelin H."/>
            <person name="Glass J.I."/>
            <person name="Rusch D."/>
            <person name="Podicherti R."/>
            <person name="Tsui H.-C.T."/>
            <person name="Winkler M.E."/>
        </authorList>
    </citation>
    <scope>NUCLEOTIDE SEQUENCE</scope>
</reference>
<protein>
    <submittedName>
        <fullName evidence="1">Uncharacterized protein</fullName>
    </submittedName>
</protein>
<proteinExistence type="predicted"/>